<feature type="binding site" description="axial binding residue" evidence="14">
    <location>
        <position position="443"/>
    </location>
    <ligand>
        <name>heme</name>
        <dbReference type="ChEBI" id="CHEBI:30413"/>
    </ligand>
    <ligandPart>
        <name>Fe</name>
        <dbReference type="ChEBI" id="CHEBI:18248"/>
    </ligandPart>
</feature>
<comment type="function">
    <text evidence="2">May be involved in the metabolism of insect hormones and in the breakdown of synthetic insecticides.</text>
</comment>
<keyword evidence="11 14" id="KW-0408">Iron</keyword>
<dbReference type="KEGG" id="dci:103516112"/>
<dbReference type="PROSITE" id="PS00086">
    <property type="entry name" value="CYTOCHROME_P450"/>
    <property type="match status" value="1"/>
</dbReference>
<evidence type="ECO:0000256" key="6">
    <source>
        <dbReference type="ARBA" id="ARBA00022617"/>
    </source>
</evidence>
<keyword evidence="12 15" id="KW-0503">Monooxygenase</keyword>
<dbReference type="GeneID" id="103516112"/>
<evidence type="ECO:0000256" key="12">
    <source>
        <dbReference type="ARBA" id="ARBA00023033"/>
    </source>
</evidence>
<dbReference type="SUPFAM" id="SSF48264">
    <property type="entry name" value="Cytochrome P450"/>
    <property type="match status" value="1"/>
</dbReference>
<feature type="chain" id="PRO_5010178736" evidence="16">
    <location>
        <begin position="19"/>
        <end position="500"/>
    </location>
</feature>
<evidence type="ECO:0000256" key="4">
    <source>
        <dbReference type="ARBA" id="ARBA00004406"/>
    </source>
</evidence>
<evidence type="ECO:0000256" key="9">
    <source>
        <dbReference type="ARBA" id="ARBA00022848"/>
    </source>
</evidence>
<keyword evidence="6 14" id="KW-0349">Heme</keyword>
<keyword evidence="10 15" id="KW-0560">Oxidoreductase</keyword>
<organism evidence="17 18">
    <name type="scientific">Diaphorina citri</name>
    <name type="common">Asian citrus psyllid</name>
    <dbReference type="NCBI Taxonomy" id="121845"/>
    <lineage>
        <taxon>Eukaryota</taxon>
        <taxon>Metazoa</taxon>
        <taxon>Ecdysozoa</taxon>
        <taxon>Arthropoda</taxon>
        <taxon>Hexapoda</taxon>
        <taxon>Insecta</taxon>
        <taxon>Pterygota</taxon>
        <taxon>Neoptera</taxon>
        <taxon>Paraneoptera</taxon>
        <taxon>Hemiptera</taxon>
        <taxon>Sternorrhyncha</taxon>
        <taxon>Psylloidea</taxon>
        <taxon>Psyllidae</taxon>
        <taxon>Diaphorininae</taxon>
        <taxon>Diaphorina</taxon>
    </lineage>
</organism>
<name>A0A1S3DD71_DIACI</name>
<evidence type="ECO:0000256" key="7">
    <source>
        <dbReference type="ARBA" id="ARBA00022723"/>
    </source>
</evidence>
<feature type="signal peptide" evidence="16">
    <location>
        <begin position="1"/>
        <end position="18"/>
    </location>
</feature>
<dbReference type="PANTHER" id="PTHR24292:SF84">
    <property type="entry name" value="CYTOCHROME P450 28A5-RELATED"/>
    <property type="match status" value="1"/>
</dbReference>
<evidence type="ECO:0000256" key="13">
    <source>
        <dbReference type="ARBA" id="ARBA00023136"/>
    </source>
</evidence>
<evidence type="ECO:0000256" key="8">
    <source>
        <dbReference type="ARBA" id="ARBA00022824"/>
    </source>
</evidence>
<comment type="cofactor">
    <cofactor evidence="1 14">
        <name>heme</name>
        <dbReference type="ChEBI" id="CHEBI:30413"/>
    </cofactor>
</comment>
<evidence type="ECO:0000256" key="1">
    <source>
        <dbReference type="ARBA" id="ARBA00001971"/>
    </source>
</evidence>
<comment type="similarity">
    <text evidence="5 15">Belongs to the cytochrome P450 family.</text>
</comment>
<dbReference type="OMA" id="TCANLTM"/>
<evidence type="ECO:0000313" key="17">
    <source>
        <dbReference type="Proteomes" id="UP000079169"/>
    </source>
</evidence>
<evidence type="ECO:0000256" key="5">
    <source>
        <dbReference type="ARBA" id="ARBA00010617"/>
    </source>
</evidence>
<dbReference type="AlphaFoldDB" id="A0A1S3DD71"/>
<dbReference type="InterPro" id="IPR036396">
    <property type="entry name" value="Cyt_P450_sf"/>
</dbReference>
<dbReference type="PRINTS" id="PR00463">
    <property type="entry name" value="EP450I"/>
</dbReference>
<evidence type="ECO:0000256" key="2">
    <source>
        <dbReference type="ARBA" id="ARBA00003690"/>
    </source>
</evidence>
<dbReference type="OrthoDB" id="2789670at2759"/>
<dbReference type="InterPro" id="IPR001128">
    <property type="entry name" value="Cyt_P450"/>
</dbReference>
<dbReference type="GO" id="GO:0016705">
    <property type="term" value="F:oxidoreductase activity, acting on paired donors, with incorporation or reduction of molecular oxygen"/>
    <property type="evidence" value="ECO:0007669"/>
    <property type="project" value="InterPro"/>
</dbReference>
<dbReference type="STRING" id="121845.A0A1S3DD71"/>
<dbReference type="RefSeq" id="XP_008479286.1">
    <property type="nucleotide sequence ID" value="XM_008481064.3"/>
</dbReference>
<dbReference type="CDD" id="cd11056">
    <property type="entry name" value="CYP6-like"/>
    <property type="match status" value="1"/>
</dbReference>
<keyword evidence="17" id="KW-1185">Reference proteome</keyword>
<reference evidence="18" key="1">
    <citation type="submission" date="2025-08" db="UniProtKB">
        <authorList>
            <consortium name="RefSeq"/>
        </authorList>
    </citation>
    <scope>IDENTIFICATION</scope>
</reference>
<dbReference type="PaxDb" id="121845-A0A1S3DD71"/>
<dbReference type="Proteomes" id="UP000079169">
    <property type="component" value="Unplaced"/>
</dbReference>
<keyword evidence="9" id="KW-0492">Microsome</keyword>
<dbReference type="InterPro" id="IPR050476">
    <property type="entry name" value="Insect_CytP450_Detox"/>
</dbReference>
<evidence type="ECO:0000313" key="18">
    <source>
        <dbReference type="RefSeq" id="XP_008479286.1"/>
    </source>
</evidence>
<evidence type="ECO:0000256" key="11">
    <source>
        <dbReference type="ARBA" id="ARBA00023004"/>
    </source>
</evidence>
<evidence type="ECO:0000256" key="15">
    <source>
        <dbReference type="RuleBase" id="RU000461"/>
    </source>
</evidence>
<dbReference type="Pfam" id="PF00067">
    <property type="entry name" value="p450"/>
    <property type="match status" value="1"/>
</dbReference>
<dbReference type="GO" id="GO:0005789">
    <property type="term" value="C:endoplasmic reticulum membrane"/>
    <property type="evidence" value="ECO:0007669"/>
    <property type="project" value="UniProtKB-SubCell"/>
</dbReference>
<dbReference type="PRINTS" id="PR00385">
    <property type="entry name" value="P450"/>
</dbReference>
<sequence length="500" mass="58111">MGLLAFNLLVLFLTALVAFYKWSTRNLNYWKIRKIPHIKPAPVVGNYWELLLGKVNVAEKYREFYHQMKDVKYFGILIGTYPALLIKDPGLIMRILVKDFRYFYDRGFHVSDSDVLGTNLFFLRNPKWKLLRNKTVSVFSSAKLKSSFDILDKCSDDLIDYLNENAHKKEWPTRQLMGDAMTDIVCKAICGLEIHSIKNPSREHVAMQNMAFASSFRGFARNTINFFSPYLAKKVHIFPRILHTYFDDLTWKTIEMRKEKNIRRSDLLQLLLEVYEQEQMLPAENRVLSRELFVSNIFIMILAGYETSTTTSSLTLHELAHHPDIQDKVRKEIKQVTRESGGKITYDSLKKMKFLDQVLSETLRIYPLANMIFRECMEEYNIPGTDHVIEKGVFVQLPTLALHTDPALWKDPETYNPDRFSEENSASIIPGSYSPFGDGPRICIGKRFALLQLKLVLSKILLHYEVSPCEKTRRHNPLTKNSLLSVPEGVFWLNFTKVMQ</sequence>
<keyword evidence="16" id="KW-0732">Signal</keyword>
<dbReference type="GO" id="GO:0004497">
    <property type="term" value="F:monooxygenase activity"/>
    <property type="evidence" value="ECO:0007669"/>
    <property type="project" value="UniProtKB-KW"/>
</dbReference>
<dbReference type="GO" id="GO:0005506">
    <property type="term" value="F:iron ion binding"/>
    <property type="evidence" value="ECO:0007669"/>
    <property type="project" value="InterPro"/>
</dbReference>
<keyword evidence="7 14" id="KW-0479">Metal-binding</keyword>
<protein>
    <submittedName>
        <fullName evidence="18">Cytochrome P450 6k1-like isoform X1</fullName>
    </submittedName>
</protein>
<evidence type="ECO:0000256" key="10">
    <source>
        <dbReference type="ARBA" id="ARBA00023002"/>
    </source>
</evidence>
<keyword evidence="8" id="KW-0256">Endoplasmic reticulum</keyword>
<gene>
    <name evidence="18" type="primary">LOC103516112</name>
</gene>
<accession>A0A1S3DD71</accession>
<proteinExistence type="inferred from homology"/>
<dbReference type="Gene3D" id="1.10.630.10">
    <property type="entry name" value="Cytochrome P450"/>
    <property type="match status" value="1"/>
</dbReference>
<evidence type="ECO:0000256" key="16">
    <source>
        <dbReference type="SAM" id="SignalP"/>
    </source>
</evidence>
<evidence type="ECO:0000256" key="3">
    <source>
        <dbReference type="ARBA" id="ARBA00004174"/>
    </source>
</evidence>
<dbReference type="InterPro" id="IPR002401">
    <property type="entry name" value="Cyt_P450_E_grp-I"/>
</dbReference>
<dbReference type="PANTHER" id="PTHR24292">
    <property type="entry name" value="CYTOCHROME P450"/>
    <property type="match status" value="1"/>
</dbReference>
<keyword evidence="13" id="KW-0472">Membrane</keyword>
<comment type="subcellular location">
    <subcellularLocation>
        <location evidence="4">Endoplasmic reticulum membrane</location>
        <topology evidence="4">Peripheral membrane protein</topology>
    </subcellularLocation>
    <subcellularLocation>
        <location evidence="3">Microsome membrane</location>
        <topology evidence="3">Peripheral membrane protein</topology>
    </subcellularLocation>
</comment>
<dbReference type="FunFam" id="1.10.630.10:FF:000042">
    <property type="entry name" value="Cytochrome P450"/>
    <property type="match status" value="1"/>
</dbReference>
<evidence type="ECO:0000256" key="14">
    <source>
        <dbReference type="PIRSR" id="PIRSR602401-1"/>
    </source>
</evidence>
<dbReference type="GO" id="GO:0020037">
    <property type="term" value="F:heme binding"/>
    <property type="evidence" value="ECO:0007669"/>
    <property type="project" value="InterPro"/>
</dbReference>
<dbReference type="InterPro" id="IPR017972">
    <property type="entry name" value="Cyt_P450_CS"/>
</dbReference>